<feature type="compositionally biased region" description="Basic and acidic residues" evidence="3">
    <location>
        <begin position="152"/>
        <end position="167"/>
    </location>
</feature>
<dbReference type="Proteomes" id="UP000828390">
    <property type="component" value="Unassembled WGS sequence"/>
</dbReference>
<evidence type="ECO:0000256" key="3">
    <source>
        <dbReference type="SAM" id="MobiDB-lite"/>
    </source>
</evidence>
<protein>
    <recommendedName>
        <fullName evidence="2">Cilia- and flagella-associated protein HOATZ</fullName>
    </recommendedName>
</protein>
<dbReference type="Pfam" id="PF17664">
    <property type="entry name" value="HOATZ-like"/>
    <property type="match status" value="1"/>
</dbReference>
<feature type="region of interest" description="Disordered" evidence="3">
    <location>
        <begin position="109"/>
        <end position="174"/>
    </location>
</feature>
<dbReference type="EMBL" id="JAIWYP010000001">
    <property type="protein sequence ID" value="KAH3880350.1"/>
    <property type="molecule type" value="Genomic_DNA"/>
</dbReference>
<proteinExistence type="inferred from homology"/>
<comment type="similarity">
    <text evidence="1">Belongs to the HOATZ family.</text>
</comment>
<dbReference type="PANTHER" id="PTHR47231">
    <property type="entry name" value="UPF0722 PROTEIN C11ORF88"/>
    <property type="match status" value="1"/>
</dbReference>
<evidence type="ECO:0000256" key="2">
    <source>
        <dbReference type="ARBA" id="ARBA00023657"/>
    </source>
</evidence>
<evidence type="ECO:0000313" key="4">
    <source>
        <dbReference type="EMBL" id="KAH3880350.1"/>
    </source>
</evidence>
<dbReference type="PANTHER" id="PTHR47231:SF1">
    <property type="entry name" value="CILIA- AND FLAGELLA-ASSOCIATED PROTEIN HOATZ"/>
    <property type="match status" value="1"/>
</dbReference>
<feature type="region of interest" description="Disordered" evidence="3">
    <location>
        <begin position="54"/>
        <end position="77"/>
    </location>
</feature>
<dbReference type="InterPro" id="IPR040681">
    <property type="entry name" value="HOATZ-like"/>
</dbReference>
<dbReference type="AlphaFoldDB" id="A0A9D4RVH0"/>
<comment type="caution">
    <text evidence="4">The sequence shown here is derived from an EMBL/GenBank/DDBJ whole genome shotgun (WGS) entry which is preliminary data.</text>
</comment>
<reference evidence="4" key="2">
    <citation type="submission" date="2020-11" db="EMBL/GenBank/DDBJ databases">
        <authorList>
            <person name="McCartney M.A."/>
            <person name="Auch B."/>
            <person name="Kono T."/>
            <person name="Mallez S."/>
            <person name="Becker A."/>
            <person name="Gohl D.M."/>
            <person name="Silverstein K.A.T."/>
            <person name="Koren S."/>
            <person name="Bechman K.B."/>
            <person name="Herman A."/>
            <person name="Abrahante J.E."/>
            <person name="Garbe J."/>
        </authorList>
    </citation>
    <scope>NUCLEOTIDE SEQUENCE</scope>
    <source>
        <strain evidence="4">Duluth1</strain>
        <tissue evidence="4">Whole animal</tissue>
    </source>
</reference>
<dbReference type="OrthoDB" id="10004365at2759"/>
<name>A0A9D4RVH0_DREPO</name>
<evidence type="ECO:0000313" key="5">
    <source>
        <dbReference type="Proteomes" id="UP000828390"/>
    </source>
</evidence>
<gene>
    <name evidence="4" type="ORF">DPMN_004264</name>
</gene>
<evidence type="ECO:0000256" key="1">
    <source>
        <dbReference type="ARBA" id="ARBA00023451"/>
    </source>
</evidence>
<reference evidence="4" key="1">
    <citation type="journal article" date="2019" name="bioRxiv">
        <title>The Genome of the Zebra Mussel, Dreissena polymorpha: A Resource for Invasive Species Research.</title>
        <authorList>
            <person name="McCartney M.A."/>
            <person name="Auch B."/>
            <person name="Kono T."/>
            <person name="Mallez S."/>
            <person name="Zhang Y."/>
            <person name="Obille A."/>
            <person name="Becker A."/>
            <person name="Abrahante J.E."/>
            <person name="Garbe J."/>
            <person name="Badalamenti J.P."/>
            <person name="Herman A."/>
            <person name="Mangelson H."/>
            <person name="Liachko I."/>
            <person name="Sullivan S."/>
            <person name="Sone E.D."/>
            <person name="Koren S."/>
            <person name="Silverstein K.A.T."/>
            <person name="Beckman K.B."/>
            <person name="Gohl D.M."/>
        </authorList>
    </citation>
    <scope>NUCLEOTIDE SEQUENCE</scope>
    <source>
        <strain evidence="4">Duluth1</strain>
        <tissue evidence="4">Whole animal</tissue>
    </source>
</reference>
<feature type="compositionally biased region" description="Basic and acidic residues" evidence="3">
    <location>
        <begin position="109"/>
        <end position="142"/>
    </location>
</feature>
<organism evidence="4 5">
    <name type="scientific">Dreissena polymorpha</name>
    <name type="common">Zebra mussel</name>
    <name type="synonym">Mytilus polymorpha</name>
    <dbReference type="NCBI Taxonomy" id="45954"/>
    <lineage>
        <taxon>Eukaryota</taxon>
        <taxon>Metazoa</taxon>
        <taxon>Spiralia</taxon>
        <taxon>Lophotrochozoa</taxon>
        <taxon>Mollusca</taxon>
        <taxon>Bivalvia</taxon>
        <taxon>Autobranchia</taxon>
        <taxon>Heteroconchia</taxon>
        <taxon>Euheterodonta</taxon>
        <taxon>Imparidentia</taxon>
        <taxon>Neoheterodontei</taxon>
        <taxon>Myida</taxon>
        <taxon>Dreissenoidea</taxon>
        <taxon>Dreissenidae</taxon>
        <taxon>Dreissena</taxon>
    </lineage>
</organism>
<dbReference type="GO" id="GO:0060271">
    <property type="term" value="P:cilium assembly"/>
    <property type="evidence" value="ECO:0007669"/>
    <property type="project" value="InterPro"/>
</dbReference>
<sequence length="174" mass="20464">MAVVVDLTKQNETTTFYGSSEEDVSYANNFWQSIQLHPPMESRLVSSDIKQRLKVAPPSSQARHVSQSRQEEQPGFREFISKARTMEHLEEYARLQQFAEAKAEDKKLLEKHRETRKKKEEVSRNKGIKQVEKLEDKLPREDYEVEEENEVDALKQLDDFENERFENLDDSDSN</sequence>
<keyword evidence="5" id="KW-1185">Reference proteome</keyword>
<feature type="compositionally biased region" description="Polar residues" evidence="3">
    <location>
        <begin position="58"/>
        <end position="68"/>
    </location>
</feature>
<accession>A0A9D4RVH0</accession>